<protein>
    <submittedName>
        <fullName evidence="2">Uncharacterized protein</fullName>
    </submittedName>
</protein>
<comment type="caution">
    <text evidence="2">The sequence shown here is derived from an EMBL/GenBank/DDBJ whole genome shotgun (WGS) entry which is preliminary data.</text>
</comment>
<sequence length="121" mass="14258">MWKPRKKWCVYYDGTAVQVFNAALLIHGALRDIFDITTNLRLTLKRVRFNFLGRKHSTSKRAERKSQQRTAEEQNDYSWRQNPTSRHVGTGRADQIIVLHSDPTNKVPEYVESYYISMLLE</sequence>
<evidence type="ECO:0000256" key="1">
    <source>
        <dbReference type="SAM" id="MobiDB-lite"/>
    </source>
</evidence>
<evidence type="ECO:0000313" key="3">
    <source>
        <dbReference type="Proteomes" id="UP001196413"/>
    </source>
</evidence>
<name>A0AAD5QR36_PARTN</name>
<proteinExistence type="predicted"/>
<feature type="compositionally biased region" description="Basic and acidic residues" evidence="1">
    <location>
        <begin position="60"/>
        <end position="72"/>
    </location>
</feature>
<feature type="region of interest" description="Disordered" evidence="1">
    <location>
        <begin position="56"/>
        <end position="90"/>
    </location>
</feature>
<organism evidence="2 3">
    <name type="scientific">Parelaphostrongylus tenuis</name>
    <name type="common">Meningeal worm</name>
    <dbReference type="NCBI Taxonomy" id="148309"/>
    <lineage>
        <taxon>Eukaryota</taxon>
        <taxon>Metazoa</taxon>
        <taxon>Ecdysozoa</taxon>
        <taxon>Nematoda</taxon>
        <taxon>Chromadorea</taxon>
        <taxon>Rhabditida</taxon>
        <taxon>Rhabditina</taxon>
        <taxon>Rhabditomorpha</taxon>
        <taxon>Strongyloidea</taxon>
        <taxon>Metastrongylidae</taxon>
        <taxon>Parelaphostrongylus</taxon>
    </lineage>
</organism>
<accession>A0AAD5QR36</accession>
<reference evidence="2" key="1">
    <citation type="submission" date="2021-06" db="EMBL/GenBank/DDBJ databases">
        <title>Parelaphostrongylus tenuis whole genome reference sequence.</title>
        <authorList>
            <person name="Garwood T.J."/>
            <person name="Larsen P.A."/>
            <person name="Fountain-Jones N.M."/>
            <person name="Garbe J.R."/>
            <person name="Macchietto M.G."/>
            <person name="Kania S.A."/>
            <person name="Gerhold R.W."/>
            <person name="Richards J.E."/>
            <person name="Wolf T.M."/>
        </authorList>
    </citation>
    <scope>NUCLEOTIDE SEQUENCE</scope>
    <source>
        <strain evidence="2">MNPRO001-30</strain>
        <tissue evidence="2">Meninges</tissue>
    </source>
</reference>
<dbReference type="AlphaFoldDB" id="A0AAD5QR36"/>
<gene>
    <name evidence="2" type="ORF">KIN20_016935</name>
</gene>
<feature type="compositionally biased region" description="Polar residues" evidence="1">
    <location>
        <begin position="76"/>
        <end position="87"/>
    </location>
</feature>
<keyword evidence="3" id="KW-1185">Reference proteome</keyword>
<evidence type="ECO:0000313" key="2">
    <source>
        <dbReference type="EMBL" id="KAJ1358495.1"/>
    </source>
</evidence>
<dbReference type="EMBL" id="JAHQIW010003385">
    <property type="protein sequence ID" value="KAJ1358495.1"/>
    <property type="molecule type" value="Genomic_DNA"/>
</dbReference>
<dbReference type="Proteomes" id="UP001196413">
    <property type="component" value="Unassembled WGS sequence"/>
</dbReference>